<feature type="compositionally biased region" description="Low complexity" evidence="1">
    <location>
        <begin position="37"/>
        <end position="54"/>
    </location>
</feature>
<evidence type="ECO:0000256" key="1">
    <source>
        <dbReference type="SAM" id="MobiDB-lite"/>
    </source>
</evidence>
<evidence type="ECO:0000313" key="3">
    <source>
        <dbReference type="Proteomes" id="UP000321805"/>
    </source>
</evidence>
<keyword evidence="3" id="KW-1185">Reference proteome</keyword>
<name>A0A5B8U9Z5_9ACTN</name>
<dbReference type="RefSeq" id="WP_146922235.1">
    <property type="nucleotide sequence ID" value="NZ_CP042430.1"/>
</dbReference>
<protein>
    <submittedName>
        <fullName evidence="2">Uncharacterized protein</fullName>
    </submittedName>
</protein>
<dbReference type="EMBL" id="CP042430">
    <property type="protein sequence ID" value="QEC49870.1"/>
    <property type="molecule type" value="Genomic_DNA"/>
</dbReference>
<evidence type="ECO:0000313" key="2">
    <source>
        <dbReference type="EMBL" id="QEC49870.1"/>
    </source>
</evidence>
<dbReference type="AlphaFoldDB" id="A0A5B8U9Z5"/>
<accession>A0A5B8U9Z5</accession>
<dbReference type="KEGG" id="bsol:FSW04_21395"/>
<sequence>MESPSVRVATSWSSANLTTLVIVTTARPAGRSRHAWRSTARSSATSRRPTSRAAPQVERARLEHERLRLADLRRQEGERKAQDAGLDAAVEPCTGQVLGPWR</sequence>
<feature type="region of interest" description="Disordered" evidence="1">
    <location>
        <begin position="73"/>
        <end position="102"/>
    </location>
</feature>
<dbReference type="Proteomes" id="UP000321805">
    <property type="component" value="Chromosome"/>
</dbReference>
<gene>
    <name evidence="2" type="ORF">FSW04_21395</name>
</gene>
<feature type="region of interest" description="Disordered" evidence="1">
    <location>
        <begin position="28"/>
        <end position="59"/>
    </location>
</feature>
<reference evidence="2 3" key="1">
    <citation type="journal article" date="2018" name="J. Microbiol.">
        <title>Baekduia soli gen. nov., sp. nov., a novel bacterium isolated from the soil of Baekdu Mountain and proposal of a novel family name, Baekduiaceae fam. nov.</title>
        <authorList>
            <person name="An D.S."/>
            <person name="Siddiqi M.Z."/>
            <person name="Kim K.H."/>
            <person name="Yu H.S."/>
            <person name="Im W.T."/>
        </authorList>
    </citation>
    <scope>NUCLEOTIDE SEQUENCE [LARGE SCALE GENOMIC DNA]</scope>
    <source>
        <strain evidence="2 3">BR7-21</strain>
    </source>
</reference>
<feature type="compositionally biased region" description="Basic and acidic residues" evidence="1">
    <location>
        <begin position="73"/>
        <end position="82"/>
    </location>
</feature>
<organism evidence="2 3">
    <name type="scientific">Baekduia soli</name>
    <dbReference type="NCBI Taxonomy" id="496014"/>
    <lineage>
        <taxon>Bacteria</taxon>
        <taxon>Bacillati</taxon>
        <taxon>Actinomycetota</taxon>
        <taxon>Thermoleophilia</taxon>
        <taxon>Solirubrobacterales</taxon>
        <taxon>Baekduiaceae</taxon>
        <taxon>Baekduia</taxon>
    </lineage>
</organism>
<proteinExistence type="predicted"/>